<keyword evidence="3" id="KW-1185">Reference proteome</keyword>
<evidence type="ECO:0000313" key="2">
    <source>
        <dbReference type="EMBL" id="DAD48346.1"/>
    </source>
</evidence>
<organism evidence="2 3">
    <name type="scientific">Nelumbo nucifera</name>
    <name type="common">Sacred lotus</name>
    <dbReference type="NCBI Taxonomy" id="4432"/>
    <lineage>
        <taxon>Eukaryota</taxon>
        <taxon>Viridiplantae</taxon>
        <taxon>Streptophyta</taxon>
        <taxon>Embryophyta</taxon>
        <taxon>Tracheophyta</taxon>
        <taxon>Spermatophyta</taxon>
        <taxon>Magnoliopsida</taxon>
        <taxon>Proteales</taxon>
        <taxon>Nelumbonaceae</taxon>
        <taxon>Nelumbo</taxon>
    </lineage>
</organism>
<keyword evidence="1" id="KW-1133">Transmembrane helix</keyword>
<sequence>MPQPSSQTSITISNFQTRILLFVMFDLFMFYISRDWVLSKSDMLMPDGEWKLLLAL</sequence>
<name>A0A822ZZV7_NELNU</name>
<feature type="transmembrane region" description="Helical" evidence="1">
    <location>
        <begin position="15"/>
        <end position="33"/>
    </location>
</feature>
<accession>A0A822ZZV7</accession>
<evidence type="ECO:0000313" key="3">
    <source>
        <dbReference type="Proteomes" id="UP000607653"/>
    </source>
</evidence>
<dbReference type="Proteomes" id="UP000607653">
    <property type="component" value="Unassembled WGS sequence"/>
</dbReference>
<keyword evidence="1" id="KW-0472">Membrane</keyword>
<dbReference type="EMBL" id="DUZY01000008">
    <property type="protein sequence ID" value="DAD48346.1"/>
    <property type="molecule type" value="Genomic_DNA"/>
</dbReference>
<gene>
    <name evidence="2" type="ORF">HUJ06_018283</name>
</gene>
<proteinExistence type="predicted"/>
<comment type="caution">
    <text evidence="2">The sequence shown here is derived from an EMBL/GenBank/DDBJ whole genome shotgun (WGS) entry which is preliminary data.</text>
</comment>
<reference evidence="2 3" key="1">
    <citation type="journal article" date="2020" name="Mol. Biol. Evol.">
        <title>Distinct Expression and Methylation Patterns for Genes with Different Fates following a Single Whole-Genome Duplication in Flowering Plants.</title>
        <authorList>
            <person name="Shi T."/>
            <person name="Rahmani R.S."/>
            <person name="Gugger P.F."/>
            <person name="Wang M."/>
            <person name="Li H."/>
            <person name="Zhang Y."/>
            <person name="Li Z."/>
            <person name="Wang Q."/>
            <person name="Van de Peer Y."/>
            <person name="Marchal K."/>
            <person name="Chen J."/>
        </authorList>
    </citation>
    <scope>NUCLEOTIDE SEQUENCE [LARGE SCALE GENOMIC DNA]</scope>
    <source>
        <tissue evidence="2">Leaf</tissue>
    </source>
</reference>
<dbReference type="AlphaFoldDB" id="A0A822ZZV7"/>
<protein>
    <submittedName>
        <fullName evidence="2">Uncharacterized protein</fullName>
    </submittedName>
</protein>
<keyword evidence="1" id="KW-0812">Transmembrane</keyword>
<evidence type="ECO:0000256" key="1">
    <source>
        <dbReference type="SAM" id="Phobius"/>
    </source>
</evidence>